<evidence type="ECO:0000313" key="2">
    <source>
        <dbReference type="Proteomes" id="UP001066276"/>
    </source>
</evidence>
<dbReference type="EMBL" id="JANPWB010000013">
    <property type="protein sequence ID" value="KAJ1107772.1"/>
    <property type="molecule type" value="Genomic_DNA"/>
</dbReference>
<name>A0AAV7MVX9_PLEWA</name>
<evidence type="ECO:0000313" key="1">
    <source>
        <dbReference type="EMBL" id="KAJ1107772.1"/>
    </source>
</evidence>
<protein>
    <submittedName>
        <fullName evidence="1">Uncharacterized protein</fullName>
    </submittedName>
</protein>
<dbReference type="Proteomes" id="UP001066276">
    <property type="component" value="Chromosome 9"/>
</dbReference>
<sequence>MARGLLLRIGDLPPSWIYSYHCSHSPEMISQLMLSQSKPFWWALLSWADISDEEIAQASDRMATMKALGDK</sequence>
<organism evidence="1 2">
    <name type="scientific">Pleurodeles waltl</name>
    <name type="common">Iberian ribbed newt</name>
    <dbReference type="NCBI Taxonomy" id="8319"/>
    <lineage>
        <taxon>Eukaryota</taxon>
        <taxon>Metazoa</taxon>
        <taxon>Chordata</taxon>
        <taxon>Craniata</taxon>
        <taxon>Vertebrata</taxon>
        <taxon>Euteleostomi</taxon>
        <taxon>Amphibia</taxon>
        <taxon>Batrachia</taxon>
        <taxon>Caudata</taxon>
        <taxon>Salamandroidea</taxon>
        <taxon>Salamandridae</taxon>
        <taxon>Pleurodelinae</taxon>
        <taxon>Pleurodeles</taxon>
    </lineage>
</organism>
<comment type="caution">
    <text evidence="1">The sequence shown here is derived from an EMBL/GenBank/DDBJ whole genome shotgun (WGS) entry which is preliminary data.</text>
</comment>
<reference evidence="1" key="1">
    <citation type="journal article" date="2022" name="bioRxiv">
        <title>Sequencing and chromosome-scale assembly of the giantPleurodeles waltlgenome.</title>
        <authorList>
            <person name="Brown T."/>
            <person name="Elewa A."/>
            <person name="Iarovenko S."/>
            <person name="Subramanian E."/>
            <person name="Araus A.J."/>
            <person name="Petzold A."/>
            <person name="Susuki M."/>
            <person name="Suzuki K.-i.T."/>
            <person name="Hayashi T."/>
            <person name="Toyoda A."/>
            <person name="Oliveira C."/>
            <person name="Osipova E."/>
            <person name="Leigh N.D."/>
            <person name="Simon A."/>
            <person name="Yun M.H."/>
        </authorList>
    </citation>
    <scope>NUCLEOTIDE SEQUENCE</scope>
    <source>
        <strain evidence="1">20211129_DDA</strain>
        <tissue evidence="1">Liver</tissue>
    </source>
</reference>
<gene>
    <name evidence="1" type="ORF">NDU88_005161</name>
</gene>
<proteinExistence type="predicted"/>
<accession>A0AAV7MVX9</accession>
<keyword evidence="2" id="KW-1185">Reference proteome</keyword>
<dbReference type="AlphaFoldDB" id="A0AAV7MVX9"/>